<dbReference type="AlphaFoldDB" id="A0A9D1V0X7"/>
<dbReference type="NCBIfam" id="TIGR00312">
    <property type="entry name" value="cbiD"/>
    <property type="match status" value="1"/>
</dbReference>
<dbReference type="EMBL" id="DXFT01000142">
    <property type="protein sequence ID" value="HIX03918.1"/>
    <property type="molecule type" value="Genomic_DNA"/>
</dbReference>
<evidence type="ECO:0000313" key="7">
    <source>
        <dbReference type="Proteomes" id="UP000824202"/>
    </source>
</evidence>
<evidence type="ECO:0000313" key="6">
    <source>
        <dbReference type="EMBL" id="HIX03918.1"/>
    </source>
</evidence>
<keyword evidence="3 5" id="KW-0808">Transferase</keyword>
<dbReference type="InterPro" id="IPR036074">
    <property type="entry name" value="CbiD_sf"/>
</dbReference>
<sequence>MILVFGGTTEGRAAVEVLGAAGKPYYYSTRGEGQVIDCPHGEHVTGAMDVGQIEVFCREHGVCLLVDAAHPFAVELHRNIAEASKNLGLPVIRYERIYPPHRPEWVWCDSYDDAIVRLEERGVRKLLALSGVQTIPRLRAWWRQHPTWFRVLDRPESRALALKYGFPEEQLVYFKEGDDGRLLQELHPDAILTKESGETGYFEEKTEAAAQAGVAVFVIKRPVLPEGFYVVNGKQGFRYRVERLLPGFFPLRTGFTTGTTACAAAKAALMALLTGESLERVTVTLPAGEDVELSVAALRWEGKAVTGVVIKDAGDDPDVTNGHEIWATVEWSDLPGVHFKAGKGVGTVTLPGVGLPVGEPAINPVPRRMITGEIEKLLQAAGKNRGVWVTISVPGGEELAAKTFNPKLGIVGGISILGTSGVVRPFSSEAFVATIRKEIQVARALGCCHIVINSGAKSERVLRARFTDLPTQAFIHYGNYIGETLKIATEEGVESVTMGIMLGKAVKLAEGHADTHSRQVVMNRDFIASLAAQAGCTGELCDRICQLSLARKLWTLLPPEHPFFQLIVRKCEEVCHRFYPHGNLELLLLPELLPD</sequence>
<dbReference type="HAMAP" id="MF_00787">
    <property type="entry name" value="CbiD"/>
    <property type="match status" value="1"/>
</dbReference>
<proteinExistence type="inferred from homology"/>
<dbReference type="InterPro" id="IPR002748">
    <property type="entry name" value="CbiD"/>
</dbReference>
<evidence type="ECO:0000256" key="2">
    <source>
        <dbReference type="ARBA" id="ARBA00022603"/>
    </source>
</evidence>
<comment type="pathway">
    <text evidence="5">Cofactor biosynthesis; adenosylcobalamin biosynthesis; cob(II)yrinate a,c-diamide from sirohydrochlorin (anaerobic route): step 6/10.</text>
</comment>
<dbReference type="PANTHER" id="PTHR35863:SF1">
    <property type="entry name" value="COBALT-PRECORRIN-5B C(1)-METHYLTRANSFERASE"/>
    <property type="match status" value="1"/>
</dbReference>
<evidence type="ECO:0000256" key="3">
    <source>
        <dbReference type="ARBA" id="ARBA00022679"/>
    </source>
</evidence>
<reference evidence="6" key="1">
    <citation type="journal article" date="2021" name="PeerJ">
        <title>Extensive microbial diversity within the chicken gut microbiome revealed by metagenomics and culture.</title>
        <authorList>
            <person name="Gilroy R."/>
            <person name="Ravi A."/>
            <person name="Getino M."/>
            <person name="Pursley I."/>
            <person name="Horton D.L."/>
            <person name="Alikhan N.F."/>
            <person name="Baker D."/>
            <person name="Gharbi K."/>
            <person name="Hall N."/>
            <person name="Watson M."/>
            <person name="Adriaenssens E.M."/>
            <person name="Foster-Nyarko E."/>
            <person name="Jarju S."/>
            <person name="Secka A."/>
            <person name="Antonio M."/>
            <person name="Oren A."/>
            <person name="Chaudhuri R.R."/>
            <person name="La Ragione R."/>
            <person name="Hildebrand F."/>
            <person name="Pallen M.J."/>
        </authorList>
    </citation>
    <scope>NUCLEOTIDE SEQUENCE</scope>
    <source>
        <strain evidence="6">23274</strain>
    </source>
</reference>
<dbReference type="GO" id="GO:0008168">
    <property type="term" value="F:methyltransferase activity"/>
    <property type="evidence" value="ECO:0007669"/>
    <property type="project" value="UniProtKB-UniRule"/>
</dbReference>
<evidence type="ECO:0000256" key="1">
    <source>
        <dbReference type="ARBA" id="ARBA00022573"/>
    </source>
</evidence>
<reference evidence="6" key="2">
    <citation type="submission" date="2021-04" db="EMBL/GenBank/DDBJ databases">
        <authorList>
            <person name="Gilroy R."/>
        </authorList>
    </citation>
    <scope>NUCLEOTIDE SEQUENCE</scope>
    <source>
        <strain evidence="6">23274</strain>
    </source>
</reference>
<comment type="caution">
    <text evidence="6">The sequence shown here is derived from an EMBL/GenBank/DDBJ whole genome shotgun (WGS) entry which is preliminary data.</text>
</comment>
<gene>
    <name evidence="5 6" type="primary">cbiD</name>
    <name evidence="6" type="ORF">H9863_07380</name>
</gene>
<keyword evidence="1 5" id="KW-0169">Cobalamin biosynthesis</keyword>
<protein>
    <recommendedName>
        <fullName evidence="5">Cobalt-precorrin-5B C(1)-methyltransferase</fullName>
        <ecNumber evidence="5">2.1.1.195</ecNumber>
    </recommendedName>
    <alternativeName>
        <fullName evidence="5">Cobalt-precorrin-6A synthase</fullName>
    </alternativeName>
</protein>
<dbReference type="Proteomes" id="UP000824202">
    <property type="component" value="Unassembled WGS sequence"/>
</dbReference>
<keyword evidence="2 5" id="KW-0489">Methyltransferase</keyword>
<dbReference type="GO" id="GO:0019251">
    <property type="term" value="P:anaerobic cobalamin biosynthetic process"/>
    <property type="evidence" value="ECO:0007669"/>
    <property type="project" value="UniProtKB-UniRule"/>
</dbReference>
<dbReference type="SUPFAM" id="SSF111342">
    <property type="entry name" value="CbiD-like"/>
    <property type="match status" value="1"/>
</dbReference>
<organism evidence="6 7">
    <name type="scientific">Candidatus Odoribacter faecigallinarum</name>
    <dbReference type="NCBI Taxonomy" id="2838706"/>
    <lineage>
        <taxon>Bacteria</taxon>
        <taxon>Pseudomonadati</taxon>
        <taxon>Bacteroidota</taxon>
        <taxon>Bacteroidia</taxon>
        <taxon>Bacteroidales</taxon>
        <taxon>Odoribacteraceae</taxon>
        <taxon>Odoribacter</taxon>
    </lineage>
</organism>
<dbReference type="PROSITE" id="PS51014">
    <property type="entry name" value="COBK_CBIJ"/>
    <property type="match status" value="1"/>
</dbReference>
<name>A0A9D1V0X7_9BACT</name>
<dbReference type="Pfam" id="PF02571">
    <property type="entry name" value="CbiJ"/>
    <property type="match status" value="1"/>
</dbReference>
<comment type="similarity">
    <text evidence="5">Belongs to the CbiD family.</text>
</comment>
<dbReference type="EC" id="2.1.1.195" evidence="5"/>
<dbReference type="Gene3D" id="3.30.2110.10">
    <property type="entry name" value="CbiD-like"/>
    <property type="match status" value="1"/>
</dbReference>
<comment type="catalytic activity">
    <reaction evidence="5">
        <text>Co-precorrin-5B + S-adenosyl-L-methionine = Co-precorrin-6A + S-adenosyl-L-homocysteine</text>
        <dbReference type="Rhea" id="RHEA:26285"/>
        <dbReference type="ChEBI" id="CHEBI:57856"/>
        <dbReference type="ChEBI" id="CHEBI:59789"/>
        <dbReference type="ChEBI" id="CHEBI:60063"/>
        <dbReference type="ChEBI" id="CHEBI:60064"/>
        <dbReference type="EC" id="2.1.1.195"/>
    </reaction>
</comment>
<dbReference type="PANTHER" id="PTHR35863">
    <property type="entry name" value="COBALT-PRECORRIN-5B C(1)-METHYLTRANSFERASE"/>
    <property type="match status" value="1"/>
</dbReference>
<comment type="function">
    <text evidence="5">Catalyzes the methylation of C-1 in cobalt-precorrin-5B to form cobalt-precorrin-6A.</text>
</comment>
<dbReference type="InterPro" id="IPR003723">
    <property type="entry name" value="Precorrin-6x_reduct"/>
</dbReference>
<dbReference type="Pfam" id="PF01888">
    <property type="entry name" value="CbiD"/>
    <property type="match status" value="1"/>
</dbReference>
<dbReference type="GO" id="GO:0016994">
    <property type="term" value="F:precorrin-6A reductase activity"/>
    <property type="evidence" value="ECO:0007669"/>
    <property type="project" value="InterPro"/>
</dbReference>
<dbReference type="NCBIfam" id="NF000849">
    <property type="entry name" value="PRK00075.1-1"/>
    <property type="match status" value="1"/>
</dbReference>
<accession>A0A9D1V0X7</accession>
<evidence type="ECO:0000256" key="5">
    <source>
        <dbReference type="HAMAP-Rule" id="MF_00787"/>
    </source>
</evidence>
<keyword evidence="4 5" id="KW-0949">S-adenosyl-L-methionine</keyword>
<evidence type="ECO:0000256" key="4">
    <source>
        <dbReference type="ARBA" id="ARBA00022691"/>
    </source>
</evidence>
<dbReference type="GO" id="GO:0032259">
    <property type="term" value="P:methylation"/>
    <property type="evidence" value="ECO:0007669"/>
    <property type="project" value="UniProtKB-KW"/>
</dbReference>